<dbReference type="InterPro" id="IPR007696">
    <property type="entry name" value="DNA_mismatch_repair_MutS_core"/>
</dbReference>
<dbReference type="InterPro" id="IPR007695">
    <property type="entry name" value="DNA_mismatch_repair_MutS-lik_N"/>
</dbReference>
<dbReference type="GO" id="GO:0005524">
    <property type="term" value="F:ATP binding"/>
    <property type="evidence" value="ECO:0007669"/>
    <property type="project" value="UniProtKB-UniRule"/>
</dbReference>
<dbReference type="Pfam" id="PF05190">
    <property type="entry name" value="MutS_IV"/>
    <property type="match status" value="1"/>
</dbReference>
<gene>
    <name evidence="9" type="ORF">TR152891</name>
</gene>
<dbReference type="InterPro" id="IPR017261">
    <property type="entry name" value="DNA_mismatch_repair_MutS/MSH"/>
</dbReference>
<dbReference type="SMART" id="SM00533">
    <property type="entry name" value="MUTSd"/>
    <property type="match status" value="1"/>
</dbReference>
<evidence type="ECO:0000256" key="2">
    <source>
        <dbReference type="ARBA" id="ARBA00022741"/>
    </source>
</evidence>
<evidence type="ECO:0000256" key="4">
    <source>
        <dbReference type="ARBA" id="ARBA00022840"/>
    </source>
</evidence>
<dbReference type="AlphaFoldDB" id="A0A0X3Q347"/>
<dbReference type="Gene3D" id="3.30.420.110">
    <property type="entry name" value="MutS, connector domain"/>
    <property type="match status" value="1"/>
</dbReference>
<accession>A0A0X3Q347</accession>
<keyword evidence="2 6" id="KW-0547">Nucleotide-binding</keyword>
<evidence type="ECO:0000259" key="8">
    <source>
        <dbReference type="PROSITE" id="PS00486"/>
    </source>
</evidence>
<keyword evidence="6" id="KW-0234">DNA repair</keyword>
<dbReference type="SUPFAM" id="SSF55271">
    <property type="entry name" value="DNA repair protein MutS, domain I"/>
    <property type="match status" value="1"/>
</dbReference>
<protein>
    <recommendedName>
        <fullName evidence="6">DNA mismatch repair protein</fullName>
    </recommendedName>
</protein>
<dbReference type="GO" id="GO:0032301">
    <property type="term" value="C:MutSalpha complex"/>
    <property type="evidence" value="ECO:0007669"/>
    <property type="project" value="TreeGrafter"/>
</dbReference>
<keyword evidence="3 6" id="KW-0227">DNA damage</keyword>
<dbReference type="PANTHER" id="PTHR11361:SF148">
    <property type="entry name" value="DNA MISMATCH REPAIR PROTEIN MSH6"/>
    <property type="match status" value="1"/>
</dbReference>
<evidence type="ECO:0000256" key="7">
    <source>
        <dbReference type="SAM" id="MobiDB-lite"/>
    </source>
</evidence>
<dbReference type="FunFam" id="3.40.1170.10:FF:000002">
    <property type="entry name" value="DNA mismatch repair protein"/>
    <property type="match status" value="1"/>
</dbReference>
<dbReference type="PANTHER" id="PTHR11361">
    <property type="entry name" value="DNA MISMATCH REPAIR PROTEIN MUTS FAMILY MEMBER"/>
    <property type="match status" value="1"/>
</dbReference>
<evidence type="ECO:0000256" key="6">
    <source>
        <dbReference type="PIRNR" id="PIRNR037677"/>
    </source>
</evidence>
<reference evidence="9" key="1">
    <citation type="submission" date="2016-01" db="EMBL/GenBank/DDBJ databases">
        <title>Reference transcriptome for the parasite Schistocephalus solidus: insights into the molecular evolution of parasitism.</title>
        <authorList>
            <person name="Hebert F.O."/>
            <person name="Grambauer S."/>
            <person name="Barber I."/>
            <person name="Landry C.R."/>
            <person name="Aubin-Horth N."/>
        </authorList>
    </citation>
    <scope>NUCLEOTIDE SEQUENCE</scope>
</reference>
<dbReference type="Pfam" id="PF01624">
    <property type="entry name" value="MutS_I"/>
    <property type="match status" value="1"/>
</dbReference>
<dbReference type="InterPro" id="IPR007861">
    <property type="entry name" value="DNA_mismatch_repair_MutS_clamp"/>
</dbReference>
<feature type="compositionally biased region" description="Polar residues" evidence="7">
    <location>
        <begin position="1"/>
        <end position="17"/>
    </location>
</feature>
<evidence type="ECO:0000256" key="3">
    <source>
        <dbReference type="ARBA" id="ARBA00022763"/>
    </source>
</evidence>
<dbReference type="FunFam" id="1.10.1420.10:FF:000005">
    <property type="entry name" value="DNA mismatch repair protein"/>
    <property type="match status" value="1"/>
</dbReference>
<dbReference type="Gene3D" id="3.40.1170.10">
    <property type="entry name" value="DNA repair protein MutS, domain I"/>
    <property type="match status" value="1"/>
</dbReference>
<dbReference type="GO" id="GO:0006298">
    <property type="term" value="P:mismatch repair"/>
    <property type="evidence" value="ECO:0007669"/>
    <property type="project" value="InterPro"/>
</dbReference>
<dbReference type="PIRSF" id="PIRSF037677">
    <property type="entry name" value="DNA_mis_repair_Msh6"/>
    <property type="match status" value="1"/>
</dbReference>
<dbReference type="InterPro" id="IPR027417">
    <property type="entry name" value="P-loop_NTPase"/>
</dbReference>
<dbReference type="GO" id="GO:0030983">
    <property type="term" value="F:mismatched DNA binding"/>
    <property type="evidence" value="ECO:0007669"/>
    <property type="project" value="UniProtKB-UniRule"/>
</dbReference>
<dbReference type="SMART" id="SM00534">
    <property type="entry name" value="MUTSac"/>
    <property type="match status" value="1"/>
</dbReference>
<keyword evidence="5 6" id="KW-0238">DNA-binding</keyword>
<dbReference type="PROSITE" id="PS00486">
    <property type="entry name" value="DNA_MISMATCH_REPAIR_2"/>
    <property type="match status" value="1"/>
</dbReference>
<dbReference type="Gene3D" id="1.10.1420.10">
    <property type="match status" value="2"/>
</dbReference>
<sequence>MQSNLLSFFSKTPTQNRPSEKKTNQFFRTSYSSPNRAFSTTEPTFSSPIGPTSPLTPRTPVVEDDESLRPKGKRRRLVIESSDEDENASPHNSPVRCIKTTENVPNNRTLSISRSFSRDSPKTSASLCTSFDEDASKGKDCDVETSFLDTSNRNDSFALDETIEGDFEGNWPHLSLPFLHPDRIKDLNGHRPNHPEYDPRTLFVPDDYIRAQTPGLRQWWQIKSQNADTLIFFKVGKFYELYHQDAVIAAEELRLSYMKGKFAHTGFPETAFEKMANQLLHKGYKVARVEQTETPEGMSKRTGGRPGCEKVVRREICQIVTPGTWFASLRGGISDSTSGADAEEERMNCSLNESFSSYQQPLSRLDAEASLSRHLLVILEDRCAKDGDSPNNFGVAILKTVTGEIMIGQFSDDVHLSRMCTVLAHYPPAQILLERGNPSQKLKTILKSRLPDVPLENLTPKKQFFTASETLEILNSANYFALGAAPKDHSEAEIESAQKRAHWPGELLKMLDPFDPLGRTPLNNYELAIRCLGAVIFYLKYCLADTEILSLGLIKEYQPPDVVSAMPGLSHQPFYERQINMVLDSVTLENLEILSTGIKGSIKGSLLERLDSCCTPFGRRLMRSWVVNPPCHPAIITRRQDAIEELMLLAPQLQGVREGLRRLPDLERLLTKVHIMSYNATSPDHPESRAVLFEEGTYSRRKILDFLCTLSGFKATQRLVSTFASLSVRSEYLRSLTTLKSEGGAFPCCKERLAAFETAFDHEKARSEGRIVVEPGFDPEFDTARQNLDDVKEQLDDYLHEQSRIIGAQLTYTGTGKNRFQIEVPDTHTRNVPDHWEVTSQRKGYRRYRSPEVVRLFAKLVTAEDAKEESMQGIMRRLFASFAVNHADWHTVVKCTAELDCLMSLANYSSTAAATTCRPEFFTLDSGSQKPFLEMVSGSHPCLLRSFSGDDITPNDLRLGAVPGWKEQPTDGFKPGITSLLITGPNMGGKSTLMRQTALLAILAHLGCHIPAVRFRLTPIDRIFTRIGASDRLISGQSTFYVELAETAIIVRHASPHSLALIDELGRGTSTRDGSSLAAAVLRYISTPRNGLPGPLTLFSTHYHSLTDSLQDLNVADQQTVDVGHMACLTDGGQSGKEGNESQRITFLYKLVPSACPKSYGFNVAHLANIPEELINRGVKMAKEFEKATLVFTCLRDILKGQMSREVALAWKTRLEGLASEKTYTDGVTL</sequence>
<dbReference type="GO" id="GO:0140664">
    <property type="term" value="F:ATP-dependent DNA damage sensor activity"/>
    <property type="evidence" value="ECO:0007669"/>
    <property type="project" value="InterPro"/>
</dbReference>
<dbReference type="InterPro" id="IPR045076">
    <property type="entry name" value="MutS"/>
</dbReference>
<dbReference type="InterPro" id="IPR036678">
    <property type="entry name" value="MutS_con_dom_sf"/>
</dbReference>
<dbReference type="InterPro" id="IPR000432">
    <property type="entry name" value="DNA_mismatch_repair_MutS_C"/>
</dbReference>
<dbReference type="EMBL" id="GEEE01006608">
    <property type="protein sequence ID" value="JAP56617.1"/>
    <property type="molecule type" value="Transcribed_RNA"/>
</dbReference>
<name>A0A0X3Q347_SCHSO</name>
<keyword evidence="4 6" id="KW-0067">ATP-binding</keyword>
<evidence type="ECO:0000256" key="5">
    <source>
        <dbReference type="ARBA" id="ARBA00023125"/>
    </source>
</evidence>
<dbReference type="InterPro" id="IPR016151">
    <property type="entry name" value="DNA_mismatch_repair_MutS_N"/>
</dbReference>
<dbReference type="SUPFAM" id="SSF53150">
    <property type="entry name" value="DNA repair protein MutS, domain II"/>
    <property type="match status" value="1"/>
</dbReference>
<dbReference type="SUPFAM" id="SSF48334">
    <property type="entry name" value="DNA repair protein MutS, domain III"/>
    <property type="match status" value="1"/>
</dbReference>
<comment type="similarity">
    <text evidence="1 6">Belongs to the DNA mismatch repair MutS family.</text>
</comment>
<proteinExistence type="inferred from homology"/>
<feature type="region of interest" description="Disordered" evidence="7">
    <location>
        <begin position="1"/>
        <end position="99"/>
    </location>
</feature>
<comment type="function">
    <text evidence="6">Component of the post-replicative DNA mismatch repair system (MMR).</text>
</comment>
<dbReference type="InterPro" id="IPR036187">
    <property type="entry name" value="DNA_mismatch_repair_MutS_sf"/>
</dbReference>
<dbReference type="Pfam" id="PF00488">
    <property type="entry name" value="MutS_V"/>
    <property type="match status" value="1"/>
</dbReference>
<evidence type="ECO:0000256" key="1">
    <source>
        <dbReference type="ARBA" id="ARBA00006271"/>
    </source>
</evidence>
<dbReference type="SUPFAM" id="SSF52540">
    <property type="entry name" value="P-loop containing nucleoside triphosphate hydrolases"/>
    <property type="match status" value="1"/>
</dbReference>
<evidence type="ECO:0000313" key="9">
    <source>
        <dbReference type="EMBL" id="JAP56617.1"/>
    </source>
</evidence>
<feature type="domain" description="DNA mismatch repair proteins mutS family" evidence="8">
    <location>
        <begin position="1058"/>
        <end position="1074"/>
    </location>
</feature>
<organism evidence="9">
    <name type="scientific">Schistocephalus solidus</name>
    <name type="common">Tapeworm</name>
    <dbReference type="NCBI Taxonomy" id="70667"/>
    <lineage>
        <taxon>Eukaryota</taxon>
        <taxon>Metazoa</taxon>
        <taxon>Spiralia</taxon>
        <taxon>Lophotrochozoa</taxon>
        <taxon>Platyhelminthes</taxon>
        <taxon>Cestoda</taxon>
        <taxon>Eucestoda</taxon>
        <taxon>Diphyllobothriidea</taxon>
        <taxon>Diphyllobothriidae</taxon>
        <taxon>Schistocephalus</taxon>
    </lineage>
</organism>
<feature type="compositionally biased region" description="Polar residues" evidence="7">
    <location>
        <begin position="24"/>
        <end position="56"/>
    </location>
</feature>
<dbReference type="Gene3D" id="3.40.50.300">
    <property type="entry name" value="P-loop containing nucleotide triphosphate hydrolases"/>
    <property type="match status" value="1"/>
</dbReference>
<dbReference type="Pfam" id="PF05192">
    <property type="entry name" value="MutS_III"/>
    <property type="match status" value="1"/>
</dbReference>